<evidence type="ECO:0000313" key="3">
    <source>
        <dbReference type="Proteomes" id="UP001445076"/>
    </source>
</evidence>
<sequence>VLLPRETDPILHMGCPLAASTPTARTSTTQPTVYAHYAPEHTTLLPSYTHDLSTTLPRSYPREPSSGESPYTRDVLASLSTPYSHHSFTLGRTGSLSSGRATPPCSSTTTTTSTTTSSPSSVNHHGSTSTVAFQLESDSPRIPLVNPRDKAGSPNHRESSV</sequence>
<proteinExistence type="predicted"/>
<gene>
    <name evidence="2" type="ORF">OTU49_014479</name>
</gene>
<evidence type="ECO:0000313" key="2">
    <source>
        <dbReference type="EMBL" id="KAK8751376.1"/>
    </source>
</evidence>
<feature type="region of interest" description="Disordered" evidence="1">
    <location>
        <begin position="50"/>
        <end position="161"/>
    </location>
</feature>
<name>A0AAW0Y3J5_CHEQU</name>
<keyword evidence="3" id="KW-1185">Reference proteome</keyword>
<feature type="compositionally biased region" description="Low complexity" evidence="1">
    <location>
        <begin position="102"/>
        <end position="121"/>
    </location>
</feature>
<feature type="compositionally biased region" description="Basic and acidic residues" evidence="1">
    <location>
        <begin position="147"/>
        <end position="161"/>
    </location>
</feature>
<dbReference type="AlphaFoldDB" id="A0AAW0Y3J5"/>
<protein>
    <submittedName>
        <fullName evidence="2">Uncharacterized protein</fullName>
    </submittedName>
</protein>
<accession>A0AAW0Y3J5</accession>
<comment type="caution">
    <text evidence="2">The sequence shown here is derived from an EMBL/GenBank/DDBJ whole genome shotgun (WGS) entry which is preliminary data.</text>
</comment>
<feature type="compositionally biased region" description="Polar residues" evidence="1">
    <location>
        <begin position="122"/>
        <end position="132"/>
    </location>
</feature>
<feature type="compositionally biased region" description="Polar residues" evidence="1">
    <location>
        <begin position="78"/>
        <end position="100"/>
    </location>
</feature>
<organism evidence="2 3">
    <name type="scientific">Cherax quadricarinatus</name>
    <name type="common">Australian red claw crayfish</name>
    <dbReference type="NCBI Taxonomy" id="27406"/>
    <lineage>
        <taxon>Eukaryota</taxon>
        <taxon>Metazoa</taxon>
        <taxon>Ecdysozoa</taxon>
        <taxon>Arthropoda</taxon>
        <taxon>Crustacea</taxon>
        <taxon>Multicrustacea</taxon>
        <taxon>Malacostraca</taxon>
        <taxon>Eumalacostraca</taxon>
        <taxon>Eucarida</taxon>
        <taxon>Decapoda</taxon>
        <taxon>Pleocyemata</taxon>
        <taxon>Astacidea</taxon>
        <taxon>Parastacoidea</taxon>
        <taxon>Parastacidae</taxon>
        <taxon>Cherax</taxon>
    </lineage>
</organism>
<dbReference type="EMBL" id="JARKIK010000006">
    <property type="protein sequence ID" value="KAK8751376.1"/>
    <property type="molecule type" value="Genomic_DNA"/>
</dbReference>
<evidence type="ECO:0000256" key="1">
    <source>
        <dbReference type="SAM" id="MobiDB-lite"/>
    </source>
</evidence>
<dbReference type="Proteomes" id="UP001445076">
    <property type="component" value="Unassembled WGS sequence"/>
</dbReference>
<feature type="non-terminal residue" evidence="2">
    <location>
        <position position="1"/>
    </location>
</feature>
<reference evidence="2 3" key="1">
    <citation type="journal article" date="2024" name="BMC Genomics">
        <title>Genome assembly of redclaw crayfish (Cherax quadricarinatus) provides insights into its immune adaptation and hypoxia tolerance.</title>
        <authorList>
            <person name="Liu Z."/>
            <person name="Zheng J."/>
            <person name="Li H."/>
            <person name="Fang K."/>
            <person name="Wang S."/>
            <person name="He J."/>
            <person name="Zhou D."/>
            <person name="Weng S."/>
            <person name="Chi M."/>
            <person name="Gu Z."/>
            <person name="He J."/>
            <person name="Li F."/>
            <person name="Wang M."/>
        </authorList>
    </citation>
    <scope>NUCLEOTIDE SEQUENCE [LARGE SCALE GENOMIC DNA]</scope>
    <source>
        <strain evidence="2">ZL_2023a</strain>
    </source>
</reference>